<evidence type="ECO:0000313" key="2">
    <source>
        <dbReference type="Proteomes" id="UP001595752"/>
    </source>
</evidence>
<sequence length="28" mass="3154">MKTPISELLDEAIKNLLLKRNLLKNAAC</sequence>
<keyword evidence="2" id="KW-1185">Reference proteome</keyword>
<name>A0ABV8B6P8_9BACI</name>
<dbReference type="RefSeq" id="WP_377918664.1">
    <property type="nucleotide sequence ID" value="NZ_JBHRZT010000072.1"/>
</dbReference>
<reference evidence="2" key="1">
    <citation type="journal article" date="2019" name="Int. J. Syst. Evol. Microbiol.">
        <title>The Global Catalogue of Microorganisms (GCM) 10K type strain sequencing project: providing services to taxonomists for standard genome sequencing and annotation.</title>
        <authorList>
            <consortium name="The Broad Institute Genomics Platform"/>
            <consortium name="The Broad Institute Genome Sequencing Center for Infectious Disease"/>
            <person name="Wu L."/>
            <person name="Ma J."/>
        </authorList>
    </citation>
    <scope>NUCLEOTIDE SEQUENCE [LARGE SCALE GENOMIC DNA]</scope>
    <source>
        <strain evidence="2">CCUG 61889</strain>
    </source>
</reference>
<dbReference type="EMBL" id="JBHRZT010000072">
    <property type="protein sequence ID" value="MFC3885550.1"/>
    <property type="molecule type" value="Genomic_DNA"/>
</dbReference>
<accession>A0ABV8B6P8</accession>
<gene>
    <name evidence="1" type="ORF">ACFOU2_19565</name>
</gene>
<evidence type="ECO:0000313" key="1">
    <source>
        <dbReference type="EMBL" id="MFC3885550.1"/>
    </source>
</evidence>
<proteinExistence type="predicted"/>
<organism evidence="1 2">
    <name type="scientific">Bacillus songklensis</name>
    <dbReference type="NCBI Taxonomy" id="1069116"/>
    <lineage>
        <taxon>Bacteria</taxon>
        <taxon>Bacillati</taxon>
        <taxon>Bacillota</taxon>
        <taxon>Bacilli</taxon>
        <taxon>Bacillales</taxon>
        <taxon>Bacillaceae</taxon>
        <taxon>Bacillus</taxon>
    </lineage>
</organism>
<protein>
    <submittedName>
        <fullName evidence="1">Uncharacterized protein</fullName>
    </submittedName>
</protein>
<comment type="caution">
    <text evidence="1">The sequence shown here is derived from an EMBL/GenBank/DDBJ whole genome shotgun (WGS) entry which is preliminary data.</text>
</comment>
<dbReference type="Proteomes" id="UP001595752">
    <property type="component" value="Unassembled WGS sequence"/>
</dbReference>